<proteinExistence type="predicted"/>
<evidence type="ECO:0000256" key="1">
    <source>
        <dbReference type="SAM" id="Phobius"/>
    </source>
</evidence>
<protein>
    <submittedName>
        <fullName evidence="2">Uncharacterized protein</fullName>
    </submittedName>
</protein>
<sequence length="40" mass="4592">MFSRTSRLLSLLFLEFSGFYILFSFQGSLSFLNSNSFSLS</sequence>
<gene>
    <name evidence="2" type="ORF">EVA_15401</name>
</gene>
<dbReference type="AlphaFoldDB" id="J9G3T6"/>
<evidence type="ECO:0000313" key="2">
    <source>
        <dbReference type="EMBL" id="EJW96492.1"/>
    </source>
</evidence>
<organism evidence="2">
    <name type="scientific">gut metagenome</name>
    <dbReference type="NCBI Taxonomy" id="749906"/>
    <lineage>
        <taxon>unclassified sequences</taxon>
        <taxon>metagenomes</taxon>
        <taxon>organismal metagenomes</taxon>
    </lineage>
</organism>
<keyword evidence="1" id="KW-0472">Membrane</keyword>
<dbReference type="EMBL" id="AMCI01005257">
    <property type="protein sequence ID" value="EJW96492.1"/>
    <property type="molecule type" value="Genomic_DNA"/>
</dbReference>
<keyword evidence="1" id="KW-1133">Transmembrane helix</keyword>
<feature type="transmembrane region" description="Helical" evidence="1">
    <location>
        <begin position="12"/>
        <end position="32"/>
    </location>
</feature>
<name>J9G3T6_9ZZZZ</name>
<reference evidence="2" key="1">
    <citation type="journal article" date="2012" name="PLoS ONE">
        <title>Gene sets for utilization of primary and secondary nutrition supplies in the distal gut of endangered iberian lynx.</title>
        <authorList>
            <person name="Alcaide M."/>
            <person name="Messina E."/>
            <person name="Richter M."/>
            <person name="Bargiela R."/>
            <person name="Peplies J."/>
            <person name="Huws S.A."/>
            <person name="Newbold C.J."/>
            <person name="Golyshin P.N."/>
            <person name="Simon M.A."/>
            <person name="Lopez G."/>
            <person name="Yakimov M.M."/>
            <person name="Ferrer M."/>
        </authorList>
    </citation>
    <scope>NUCLEOTIDE SEQUENCE</scope>
</reference>
<keyword evidence="1" id="KW-0812">Transmembrane</keyword>
<comment type="caution">
    <text evidence="2">The sequence shown here is derived from an EMBL/GenBank/DDBJ whole genome shotgun (WGS) entry which is preliminary data.</text>
</comment>
<accession>J9G3T6</accession>